<dbReference type="Gene3D" id="3.40.50.2000">
    <property type="entry name" value="Glycogen Phosphorylase B"/>
    <property type="match status" value="2"/>
</dbReference>
<evidence type="ECO:0000313" key="2">
    <source>
        <dbReference type="EMBL" id="MSU05586.1"/>
    </source>
</evidence>
<sequence>MKILMINVSCGTGSTGRICTDLADALEKNGHIVKIAYGRDAVAQRHQKYAVRIGNDFDVYSHVLQARLFDRMGFGSKRVTEKFIEWVKEYDPDVIHLHNIHGYYINIEVLFNYLKTCGKRIIWTLHDCWAFTGHCAFFDYVGCNKWKTGCEHCSQKTEYPARVGIDGSKRNYGVKKELFSGVHNLTIVTPSEWLAKLLKESFLAEYPVKVIKNGINTSIFKNTKSNIKERFGISEDKKIVLGVASVWDSRKGLEDFLKLSKLLDDKYKIVLIGLNKKQIEKLPNNILGIERTENIQELVAWYSVADVFVNPTYEDNYPTTNLESIACGTPVITYDTGGSGESAKIYGNIIKKKDVNSLYKTLVDTQTIIRKDCNLDYRFALEQYLVLYG</sequence>
<feature type="domain" description="Glycosyltransferase subfamily 4-like N-terminal" evidence="1">
    <location>
        <begin position="16"/>
        <end position="218"/>
    </location>
</feature>
<protein>
    <submittedName>
        <fullName evidence="2">Glycosyltransferase</fullName>
    </submittedName>
</protein>
<dbReference type="GO" id="GO:0016757">
    <property type="term" value="F:glycosyltransferase activity"/>
    <property type="evidence" value="ECO:0007669"/>
    <property type="project" value="UniProtKB-ARBA"/>
</dbReference>
<dbReference type="Proteomes" id="UP000460549">
    <property type="component" value="Unassembled WGS sequence"/>
</dbReference>
<name>A0A7X2TPL9_9SPIO</name>
<reference evidence="2 3" key="1">
    <citation type="submission" date="2019-08" db="EMBL/GenBank/DDBJ databases">
        <title>In-depth cultivation of the pig gut microbiome towards novel bacterial diversity and tailored functional studies.</title>
        <authorList>
            <person name="Wylensek D."/>
            <person name="Hitch T.C.A."/>
            <person name="Clavel T."/>
        </authorList>
    </citation>
    <scope>NUCLEOTIDE SEQUENCE [LARGE SCALE GENOMIC DNA]</scope>
    <source>
        <strain evidence="2 3">NM-380-WT-3C1</strain>
    </source>
</reference>
<dbReference type="PANTHER" id="PTHR12526:SF637">
    <property type="entry name" value="GLYCOSYLTRANSFERASE EPSF-RELATED"/>
    <property type="match status" value="1"/>
</dbReference>
<dbReference type="Pfam" id="PF13439">
    <property type="entry name" value="Glyco_transf_4"/>
    <property type="match status" value="1"/>
</dbReference>
<dbReference type="PANTHER" id="PTHR12526">
    <property type="entry name" value="GLYCOSYLTRANSFERASE"/>
    <property type="match status" value="1"/>
</dbReference>
<evidence type="ECO:0000313" key="3">
    <source>
        <dbReference type="Proteomes" id="UP000460549"/>
    </source>
</evidence>
<comment type="caution">
    <text evidence="2">The sequence shown here is derived from an EMBL/GenBank/DDBJ whole genome shotgun (WGS) entry which is preliminary data.</text>
</comment>
<evidence type="ECO:0000259" key="1">
    <source>
        <dbReference type="Pfam" id="PF13439"/>
    </source>
</evidence>
<dbReference type="Pfam" id="PF13692">
    <property type="entry name" value="Glyco_trans_1_4"/>
    <property type="match status" value="1"/>
</dbReference>
<proteinExistence type="predicted"/>
<dbReference type="RefSeq" id="WP_154424505.1">
    <property type="nucleotide sequence ID" value="NZ_VUNN01000002.1"/>
</dbReference>
<dbReference type="AlphaFoldDB" id="A0A7X2TPL9"/>
<organism evidence="2 3">
    <name type="scientific">Bullifex porci</name>
    <dbReference type="NCBI Taxonomy" id="2606638"/>
    <lineage>
        <taxon>Bacteria</taxon>
        <taxon>Pseudomonadati</taxon>
        <taxon>Spirochaetota</taxon>
        <taxon>Spirochaetia</taxon>
        <taxon>Spirochaetales</taxon>
        <taxon>Spirochaetaceae</taxon>
        <taxon>Bullifex</taxon>
    </lineage>
</organism>
<gene>
    <name evidence="2" type="ORF">FYJ80_02155</name>
</gene>
<keyword evidence="3" id="KW-1185">Reference proteome</keyword>
<dbReference type="InterPro" id="IPR028098">
    <property type="entry name" value="Glyco_trans_4-like_N"/>
</dbReference>
<dbReference type="SUPFAM" id="SSF53756">
    <property type="entry name" value="UDP-Glycosyltransferase/glycogen phosphorylase"/>
    <property type="match status" value="1"/>
</dbReference>
<keyword evidence="2" id="KW-0808">Transferase</keyword>
<dbReference type="EMBL" id="VUNN01000002">
    <property type="protein sequence ID" value="MSU05586.1"/>
    <property type="molecule type" value="Genomic_DNA"/>
</dbReference>
<accession>A0A7X2TPL9</accession>